<feature type="non-terminal residue" evidence="2">
    <location>
        <position position="1"/>
    </location>
</feature>
<accession>A0A7V1GE85</accession>
<name>A0A7V1GE85_9GAMM</name>
<dbReference type="EMBL" id="DRGM01000091">
    <property type="protein sequence ID" value="HEA16478.1"/>
    <property type="molecule type" value="Genomic_DNA"/>
</dbReference>
<organism evidence="2">
    <name type="scientific">Pseudoalteromonas prydzensis</name>
    <dbReference type="NCBI Taxonomy" id="182141"/>
    <lineage>
        <taxon>Bacteria</taxon>
        <taxon>Pseudomonadati</taxon>
        <taxon>Pseudomonadota</taxon>
        <taxon>Gammaproteobacteria</taxon>
        <taxon>Alteromonadales</taxon>
        <taxon>Pseudoalteromonadaceae</taxon>
        <taxon>Pseudoalteromonas</taxon>
    </lineage>
</organism>
<feature type="region of interest" description="Disordered" evidence="1">
    <location>
        <begin position="1"/>
        <end position="25"/>
    </location>
</feature>
<evidence type="ECO:0000256" key="1">
    <source>
        <dbReference type="SAM" id="MobiDB-lite"/>
    </source>
</evidence>
<proteinExistence type="predicted"/>
<gene>
    <name evidence="2" type="ORF">ENH88_08550</name>
</gene>
<dbReference type="Proteomes" id="UP000886188">
    <property type="component" value="Unassembled WGS sequence"/>
</dbReference>
<reference evidence="2" key="1">
    <citation type="journal article" date="2020" name="mSystems">
        <title>Genome- and Community-Level Interaction Insights into Carbon Utilization and Element Cycling Functions of Hydrothermarchaeota in Hydrothermal Sediment.</title>
        <authorList>
            <person name="Zhou Z."/>
            <person name="Liu Y."/>
            <person name="Xu W."/>
            <person name="Pan J."/>
            <person name="Luo Z.H."/>
            <person name="Li M."/>
        </authorList>
    </citation>
    <scope>NUCLEOTIDE SEQUENCE [LARGE SCALE GENOMIC DNA]</scope>
    <source>
        <strain evidence="2">HyVt-346</strain>
    </source>
</reference>
<comment type="caution">
    <text evidence="2">The sequence shown here is derived from an EMBL/GenBank/DDBJ whole genome shotgun (WGS) entry which is preliminary data.</text>
</comment>
<sequence length="25" mass="2624">TEGKKGMDASPEGVAKFLSENEGEL</sequence>
<dbReference type="AlphaFoldDB" id="A0A7V1GE85"/>
<protein>
    <submittedName>
        <fullName evidence="2">Peroxiredoxin</fullName>
    </submittedName>
</protein>
<evidence type="ECO:0000313" key="2">
    <source>
        <dbReference type="EMBL" id="HEA16478.1"/>
    </source>
</evidence>